<evidence type="ECO:0000313" key="2">
    <source>
        <dbReference type="Proteomes" id="UP000232196"/>
    </source>
</evidence>
<organism evidence="1 2">
    <name type="scientific">Leptospira hartskeerlii</name>
    <dbReference type="NCBI Taxonomy" id="2023177"/>
    <lineage>
        <taxon>Bacteria</taxon>
        <taxon>Pseudomonadati</taxon>
        <taxon>Spirochaetota</taxon>
        <taxon>Spirochaetia</taxon>
        <taxon>Leptospirales</taxon>
        <taxon>Leptospiraceae</taxon>
        <taxon>Leptospira</taxon>
    </lineage>
</organism>
<keyword evidence="2" id="KW-1185">Reference proteome</keyword>
<accession>A0A2M9XFQ1</accession>
<proteinExistence type="predicted"/>
<reference evidence="1 2" key="1">
    <citation type="submission" date="2017-07" db="EMBL/GenBank/DDBJ databases">
        <title>Leptospira spp. isolated from tropical soils.</title>
        <authorList>
            <person name="Thibeaux R."/>
            <person name="Iraola G."/>
            <person name="Ferres I."/>
            <person name="Bierque E."/>
            <person name="Girault D."/>
            <person name="Soupe-Gilbert M.-E."/>
            <person name="Picardeau M."/>
            <person name="Goarant C."/>
        </authorList>
    </citation>
    <scope>NUCLEOTIDE SEQUENCE [LARGE SCALE GENOMIC DNA]</scope>
    <source>
        <strain evidence="1 2">MCA1-C-A1</strain>
    </source>
</reference>
<dbReference type="Proteomes" id="UP000232196">
    <property type="component" value="Unassembled WGS sequence"/>
</dbReference>
<dbReference type="OrthoDB" id="327837at2"/>
<sequence length="209" mass="24149">MKKILVFFFSILIAASNCQSFGQSKSRELTESFKEVLRNSGVLIRQIVPPNFTPVTIDPNVLFRYNYAIKSNVDGVEIRYRVESIPEYLKEFEDFKKKNPKAILVSPKKEDYLQEFVVNLQNLAGSPENIYSSRPFPSKAVKDEFGADWGSNSFLDLNPGYEEPYKHCLLVALHKDGVANVYIMYLSNDKEKLLKFVKGTYLFYNIRFQ</sequence>
<gene>
    <name evidence="1" type="ORF">CH357_03290</name>
</gene>
<evidence type="ECO:0000313" key="1">
    <source>
        <dbReference type="EMBL" id="PJZ26535.1"/>
    </source>
</evidence>
<name>A0A2M9XFQ1_9LEPT</name>
<dbReference type="AlphaFoldDB" id="A0A2M9XFQ1"/>
<dbReference type="RefSeq" id="WP_100705361.1">
    <property type="nucleotide sequence ID" value="NZ_NPDL01000002.1"/>
</dbReference>
<protein>
    <submittedName>
        <fullName evidence="1">Uncharacterized protein</fullName>
    </submittedName>
</protein>
<dbReference type="EMBL" id="NPDN01000002">
    <property type="protein sequence ID" value="PJZ26535.1"/>
    <property type="molecule type" value="Genomic_DNA"/>
</dbReference>
<comment type="caution">
    <text evidence="1">The sequence shown here is derived from an EMBL/GenBank/DDBJ whole genome shotgun (WGS) entry which is preliminary data.</text>
</comment>